<dbReference type="Gene3D" id="3.40.50.720">
    <property type="entry name" value="NAD(P)-binding Rossmann-like Domain"/>
    <property type="match status" value="1"/>
</dbReference>
<evidence type="ECO:0000313" key="3">
    <source>
        <dbReference type="EMBL" id="TET44050.1"/>
    </source>
</evidence>
<dbReference type="EMBL" id="SOJK01000236">
    <property type="protein sequence ID" value="TET44050.1"/>
    <property type="molecule type" value="Genomic_DNA"/>
</dbReference>
<organism evidence="3 4">
    <name type="scientific">Aerophobetes bacterium</name>
    <dbReference type="NCBI Taxonomy" id="2030807"/>
    <lineage>
        <taxon>Bacteria</taxon>
        <taxon>Candidatus Aerophobota</taxon>
    </lineage>
</organism>
<proteinExistence type="inferred from homology"/>
<dbReference type="Proteomes" id="UP000320679">
    <property type="component" value="Unassembled WGS sequence"/>
</dbReference>
<dbReference type="InterPro" id="IPR036291">
    <property type="entry name" value="NAD(P)-bd_dom_sf"/>
</dbReference>
<protein>
    <submittedName>
        <fullName evidence="3">NAD-dependent epimerase/dehydratase family protein</fullName>
    </submittedName>
</protein>
<gene>
    <name evidence="3" type="ORF">E3J59_05610</name>
</gene>
<name>A0A523UND4_UNCAE</name>
<comment type="caution">
    <text evidence="3">The sequence shown here is derived from an EMBL/GenBank/DDBJ whole genome shotgun (WGS) entry which is preliminary data.</text>
</comment>
<accession>A0A523UND4</accession>
<feature type="non-terminal residue" evidence="3">
    <location>
        <position position="1"/>
    </location>
</feature>
<sequence length="316" mass="35979">KVLVTGGAGFIGSHIVDEYLRRDWKVVVVDNLSTGKRENLNRQAKFYQMDITDPGMDRLFIQEKFNLVNHHAAQIDVRISVGDPLLDAQVNILGTLNLLKNCLKYGVGNFIFISSGGVIYGEADNLPAREDYPKNPLSPYGVSKHTIEHYLYYYRKTSGLNYLALRYGNVYGPRQDPRGEAGVIAIFSGKMLQEKRPFIFGDGRQVRDYIYVEDVVMVNMIGTEKIQELNKKDPSSPDDLAYNVGTQKESSVNLLYQTLAQITGFKMPPCYAPERKGEIRRIYLDIEKAKRELGWKPGLELKDGLTRTVEWFRKNL</sequence>
<dbReference type="Gene3D" id="3.90.25.10">
    <property type="entry name" value="UDP-galactose 4-epimerase, domain 1"/>
    <property type="match status" value="1"/>
</dbReference>
<dbReference type="InterPro" id="IPR001509">
    <property type="entry name" value="Epimerase_deHydtase"/>
</dbReference>
<feature type="domain" description="NAD-dependent epimerase/dehydratase" evidence="2">
    <location>
        <begin position="2"/>
        <end position="231"/>
    </location>
</feature>
<evidence type="ECO:0000256" key="1">
    <source>
        <dbReference type="ARBA" id="ARBA00007637"/>
    </source>
</evidence>
<dbReference type="PANTHER" id="PTHR43000">
    <property type="entry name" value="DTDP-D-GLUCOSE 4,6-DEHYDRATASE-RELATED"/>
    <property type="match status" value="1"/>
</dbReference>
<comment type="similarity">
    <text evidence="1">Belongs to the NAD(P)-dependent epimerase/dehydratase family.</text>
</comment>
<dbReference type="SUPFAM" id="SSF51735">
    <property type="entry name" value="NAD(P)-binding Rossmann-fold domains"/>
    <property type="match status" value="1"/>
</dbReference>
<dbReference type="Pfam" id="PF01370">
    <property type="entry name" value="Epimerase"/>
    <property type="match status" value="1"/>
</dbReference>
<reference evidence="3 4" key="1">
    <citation type="submission" date="2019-03" db="EMBL/GenBank/DDBJ databases">
        <title>Metabolic potential of uncultured bacteria and archaea associated with petroleum seepage in deep-sea sediments.</title>
        <authorList>
            <person name="Dong X."/>
            <person name="Hubert C."/>
        </authorList>
    </citation>
    <scope>NUCLEOTIDE SEQUENCE [LARGE SCALE GENOMIC DNA]</scope>
    <source>
        <strain evidence="3">E29_bin78</strain>
    </source>
</reference>
<evidence type="ECO:0000313" key="4">
    <source>
        <dbReference type="Proteomes" id="UP000320679"/>
    </source>
</evidence>
<dbReference type="AlphaFoldDB" id="A0A523UND4"/>
<evidence type="ECO:0000259" key="2">
    <source>
        <dbReference type="Pfam" id="PF01370"/>
    </source>
</evidence>